<comment type="caution">
    <text evidence="2">The sequence shown here is derived from an EMBL/GenBank/DDBJ whole genome shotgun (WGS) entry which is preliminary data.</text>
</comment>
<dbReference type="PANTHER" id="PTHR43155">
    <property type="entry name" value="CYCLIC DI-GMP PHOSPHODIESTERASE PA4108-RELATED"/>
    <property type="match status" value="1"/>
</dbReference>
<dbReference type="STRING" id="1547922.ISF6_3531"/>
<evidence type="ECO:0000313" key="3">
    <source>
        <dbReference type="Proteomes" id="UP000037660"/>
    </source>
</evidence>
<reference evidence="3" key="1">
    <citation type="submission" date="2015-07" db="EMBL/GenBank/DDBJ databases">
        <title>Discovery of a poly(ethylene terephthalate assimilation.</title>
        <authorList>
            <person name="Yoshida S."/>
            <person name="Hiraga K."/>
            <person name="Takehana T."/>
            <person name="Taniguchi I."/>
            <person name="Yamaji H."/>
            <person name="Maeda Y."/>
            <person name="Toyohara K."/>
            <person name="Miyamoto K."/>
            <person name="Kimura Y."/>
            <person name="Oda K."/>
        </authorList>
    </citation>
    <scope>NUCLEOTIDE SEQUENCE [LARGE SCALE GENOMIC DNA]</scope>
    <source>
        <strain evidence="3">NBRC 110686 / TISTR 2288 / 201-F6</strain>
    </source>
</reference>
<proteinExistence type="predicted"/>
<dbReference type="Pfam" id="PF11871">
    <property type="entry name" value="DUF3391"/>
    <property type="match status" value="1"/>
</dbReference>
<dbReference type="InterPro" id="IPR021812">
    <property type="entry name" value="DUF3391"/>
</dbReference>
<dbReference type="InterPro" id="IPR003607">
    <property type="entry name" value="HD/PDEase_dom"/>
</dbReference>
<organism evidence="2 3">
    <name type="scientific">Piscinibacter sakaiensis</name>
    <name type="common">Ideonella sakaiensis</name>
    <dbReference type="NCBI Taxonomy" id="1547922"/>
    <lineage>
        <taxon>Bacteria</taxon>
        <taxon>Pseudomonadati</taxon>
        <taxon>Pseudomonadota</taxon>
        <taxon>Betaproteobacteria</taxon>
        <taxon>Burkholderiales</taxon>
        <taxon>Sphaerotilaceae</taxon>
        <taxon>Piscinibacter</taxon>
    </lineage>
</organism>
<name>A0A0K8P4P9_PISS1</name>
<evidence type="ECO:0000313" key="2">
    <source>
        <dbReference type="EMBL" id="GAP37586.1"/>
    </source>
</evidence>
<protein>
    <submittedName>
        <fullName evidence="2">HD-GYP domain protein</fullName>
    </submittedName>
</protein>
<keyword evidence="3" id="KW-1185">Reference proteome</keyword>
<dbReference type="Pfam" id="PF13487">
    <property type="entry name" value="HD_5"/>
    <property type="match status" value="1"/>
</dbReference>
<gene>
    <name evidence="2" type="ORF">ISF6_3531</name>
</gene>
<dbReference type="CDD" id="cd00077">
    <property type="entry name" value="HDc"/>
    <property type="match status" value="1"/>
</dbReference>
<sequence length="443" mass="47242">MYVHLDLGWMSHPFALSHFRLTGPEQIETLRGLGLKTVRWNPALSELPAAAAAEAGPVAGAVQAVPGAPVEETAAAGPTPAGAPSSTRAIAPASAAATPPLPAAVAGDAGAEHDALVVCERQFQEAAGELRRVHDDVIDHPERARDGAVALSGALLQKMAGRQELCIRVLGENLGDRHSAHALNVALLSMLMGRAFGWSDEELLNLGVGALMHDIGKLELPERLRHRDEQFTAAEMRYYEEHVARGVARARRMGLPAAALLVIGQHHEMADRSGFPLKIGSDRMTAAARVVALVNRYDRLCNPVRAHLSLTPHEAISLLFAQCQAKFDTSVLGAFVKMMGVYPPGSVVQLTDDRLAIVVSVNSSRPLKPRVQVFRPDAPAGEPALQPLNLEATPGLGIRRSLKPAALPKPALQALAPRQRVAYFFEPVVREATPAEPPEALAA</sequence>
<dbReference type="SMART" id="SM00471">
    <property type="entry name" value="HDc"/>
    <property type="match status" value="1"/>
</dbReference>
<reference evidence="2 3" key="2">
    <citation type="journal article" date="2016" name="Science">
        <title>A bacterium that degrades and assimilates poly(ethylene terephthalate).</title>
        <authorList>
            <person name="Yoshida S."/>
            <person name="Hiraga K."/>
            <person name="Takehana T."/>
            <person name="Taniguchi I."/>
            <person name="Yamaji H."/>
            <person name="Maeda Y."/>
            <person name="Toyohara K."/>
            <person name="Miyamoto K."/>
            <person name="Kimura Y."/>
            <person name="Oda K."/>
        </authorList>
    </citation>
    <scope>NUCLEOTIDE SEQUENCE [LARGE SCALE GENOMIC DNA]</scope>
    <source>
        <strain evidence="3">NBRC 110686 / TISTR 2288 / 201-F6</strain>
    </source>
</reference>
<dbReference type="GO" id="GO:0008081">
    <property type="term" value="F:phosphoric diester hydrolase activity"/>
    <property type="evidence" value="ECO:0007669"/>
    <property type="project" value="UniProtKB-ARBA"/>
</dbReference>
<accession>A0A0K8P4P9</accession>
<dbReference type="PROSITE" id="PS51832">
    <property type="entry name" value="HD_GYP"/>
    <property type="match status" value="1"/>
</dbReference>
<feature type="domain" description="HD-GYP" evidence="1">
    <location>
        <begin position="156"/>
        <end position="351"/>
    </location>
</feature>
<dbReference type="AlphaFoldDB" id="A0A0K8P4P9"/>
<dbReference type="EMBL" id="BBYR01000051">
    <property type="protein sequence ID" value="GAP37586.1"/>
    <property type="molecule type" value="Genomic_DNA"/>
</dbReference>
<dbReference type="PANTHER" id="PTHR43155:SF2">
    <property type="entry name" value="CYCLIC DI-GMP PHOSPHODIESTERASE PA4108"/>
    <property type="match status" value="1"/>
</dbReference>
<dbReference type="SUPFAM" id="SSF109604">
    <property type="entry name" value="HD-domain/PDEase-like"/>
    <property type="match status" value="1"/>
</dbReference>
<dbReference type="Gene3D" id="1.10.3210.10">
    <property type="entry name" value="Hypothetical protein af1432"/>
    <property type="match status" value="1"/>
</dbReference>
<dbReference type="Proteomes" id="UP000037660">
    <property type="component" value="Unassembled WGS sequence"/>
</dbReference>
<evidence type="ECO:0000259" key="1">
    <source>
        <dbReference type="PROSITE" id="PS51832"/>
    </source>
</evidence>
<dbReference type="InterPro" id="IPR037522">
    <property type="entry name" value="HD_GYP_dom"/>
</dbReference>
<dbReference type="NCBIfam" id="TIGR00277">
    <property type="entry name" value="HDIG"/>
    <property type="match status" value="1"/>
</dbReference>
<dbReference type="InterPro" id="IPR006675">
    <property type="entry name" value="HDIG_dom"/>
</dbReference>